<dbReference type="PANTHER" id="PTHR30136">
    <property type="entry name" value="HELIX-TURN-HELIX TRANSCRIPTIONAL REGULATOR, ICLR FAMILY"/>
    <property type="match status" value="1"/>
</dbReference>
<keyword evidence="2" id="KW-0238">DNA-binding</keyword>
<name>A0A1I6IFE4_9EURY</name>
<dbReference type="PROSITE" id="PS51077">
    <property type="entry name" value="HTH_ICLR"/>
    <property type="match status" value="1"/>
</dbReference>
<keyword evidence="1" id="KW-0805">Transcription regulation</keyword>
<keyword evidence="7" id="KW-1185">Reference proteome</keyword>
<evidence type="ECO:0000259" key="4">
    <source>
        <dbReference type="PROSITE" id="PS51077"/>
    </source>
</evidence>
<dbReference type="InterPro" id="IPR011991">
    <property type="entry name" value="ArsR-like_HTH"/>
</dbReference>
<dbReference type="InterPro" id="IPR050707">
    <property type="entry name" value="HTH_MetabolicPath_Reg"/>
</dbReference>
<evidence type="ECO:0000313" key="7">
    <source>
        <dbReference type="Proteomes" id="UP000198531"/>
    </source>
</evidence>
<dbReference type="OrthoDB" id="14763at2157"/>
<keyword evidence="3" id="KW-0804">Transcription</keyword>
<feature type="domain" description="IclR-ED" evidence="5">
    <location>
        <begin position="67"/>
        <end position="249"/>
    </location>
</feature>
<sequence>MTEEYPVKATYTSVRVLRAVRASDGIGVSELARRLDLSKSAVHKHVQTLSSLGLLAREGDDYYVGLGLFELGTAARDRLPTYEAALPAVERLADVSGCVATLLVYESGRGVVVAQTRANESMSPPFGEGDTVPLHATAGGKTILAYRPGEEVDRCVADGLDAITEKTITDGERLRRELQSIRDRRVAFDREENAAGWQSVASPITDSRQRAIAAVSVSGPMERMSGKTLEEDITGLVVSTAKSVENDLL</sequence>
<dbReference type="AlphaFoldDB" id="A0A1I6IFE4"/>
<evidence type="ECO:0000259" key="5">
    <source>
        <dbReference type="PROSITE" id="PS51078"/>
    </source>
</evidence>
<dbReference type="GO" id="GO:0003677">
    <property type="term" value="F:DNA binding"/>
    <property type="evidence" value="ECO:0007669"/>
    <property type="project" value="UniProtKB-KW"/>
</dbReference>
<dbReference type="SUPFAM" id="SSF55781">
    <property type="entry name" value="GAF domain-like"/>
    <property type="match status" value="1"/>
</dbReference>
<dbReference type="SMART" id="SM00346">
    <property type="entry name" value="HTH_ICLR"/>
    <property type="match status" value="1"/>
</dbReference>
<dbReference type="InterPro" id="IPR036390">
    <property type="entry name" value="WH_DNA-bd_sf"/>
</dbReference>
<proteinExistence type="predicted"/>
<accession>A0A1I6IFE4</accession>
<organism evidence="6 7">
    <name type="scientific">Halogeometricum rufum</name>
    <dbReference type="NCBI Taxonomy" id="553469"/>
    <lineage>
        <taxon>Archaea</taxon>
        <taxon>Methanobacteriati</taxon>
        <taxon>Methanobacteriota</taxon>
        <taxon>Stenosarchaea group</taxon>
        <taxon>Halobacteria</taxon>
        <taxon>Halobacteriales</taxon>
        <taxon>Haloferacaceae</taxon>
        <taxon>Halogeometricum</taxon>
    </lineage>
</organism>
<dbReference type="CDD" id="cd00090">
    <property type="entry name" value="HTH_ARSR"/>
    <property type="match status" value="1"/>
</dbReference>
<dbReference type="Pfam" id="PF01614">
    <property type="entry name" value="IclR_C"/>
    <property type="match status" value="1"/>
</dbReference>
<dbReference type="PANTHER" id="PTHR30136:SF35">
    <property type="entry name" value="HTH-TYPE TRANSCRIPTIONAL REGULATOR RV1719"/>
    <property type="match status" value="1"/>
</dbReference>
<feature type="domain" description="HTH iclR-type" evidence="4">
    <location>
        <begin position="7"/>
        <end position="66"/>
    </location>
</feature>
<gene>
    <name evidence="6" type="ORF">SAMN04487947_3122</name>
</gene>
<dbReference type="RefSeq" id="WP_089809324.1">
    <property type="nucleotide sequence ID" value="NZ_FOYT01000003.1"/>
</dbReference>
<reference evidence="7" key="1">
    <citation type="submission" date="2016-10" db="EMBL/GenBank/DDBJ databases">
        <authorList>
            <person name="Varghese N."/>
            <person name="Submissions S."/>
        </authorList>
    </citation>
    <scope>NUCLEOTIDE SEQUENCE [LARGE SCALE GENOMIC DNA]</scope>
    <source>
        <strain evidence="7">CGMCC 1.7736</strain>
    </source>
</reference>
<dbReference type="PROSITE" id="PS51078">
    <property type="entry name" value="ICLR_ED"/>
    <property type="match status" value="1"/>
</dbReference>
<dbReference type="GO" id="GO:0003700">
    <property type="term" value="F:DNA-binding transcription factor activity"/>
    <property type="evidence" value="ECO:0007669"/>
    <property type="project" value="TreeGrafter"/>
</dbReference>
<dbReference type="InterPro" id="IPR005471">
    <property type="entry name" value="Tscrpt_reg_IclR_N"/>
</dbReference>
<dbReference type="Gene3D" id="3.30.450.40">
    <property type="match status" value="1"/>
</dbReference>
<dbReference type="EMBL" id="FOYT01000003">
    <property type="protein sequence ID" value="SFR65359.1"/>
    <property type="molecule type" value="Genomic_DNA"/>
</dbReference>
<protein>
    <submittedName>
        <fullName evidence="6">Transcriptional regulator, IclR family</fullName>
    </submittedName>
</protein>
<dbReference type="InterPro" id="IPR036388">
    <property type="entry name" value="WH-like_DNA-bd_sf"/>
</dbReference>
<dbReference type="Gene3D" id="1.10.10.10">
    <property type="entry name" value="Winged helix-like DNA-binding domain superfamily/Winged helix DNA-binding domain"/>
    <property type="match status" value="1"/>
</dbReference>
<evidence type="ECO:0000256" key="1">
    <source>
        <dbReference type="ARBA" id="ARBA00023015"/>
    </source>
</evidence>
<dbReference type="Pfam" id="PF09339">
    <property type="entry name" value="HTH_IclR"/>
    <property type="match status" value="1"/>
</dbReference>
<dbReference type="SUPFAM" id="SSF46785">
    <property type="entry name" value="Winged helix' DNA-binding domain"/>
    <property type="match status" value="1"/>
</dbReference>
<evidence type="ECO:0000313" key="6">
    <source>
        <dbReference type="EMBL" id="SFR65359.1"/>
    </source>
</evidence>
<dbReference type="InterPro" id="IPR029016">
    <property type="entry name" value="GAF-like_dom_sf"/>
</dbReference>
<dbReference type="InterPro" id="IPR014757">
    <property type="entry name" value="Tscrpt_reg_IclR_C"/>
</dbReference>
<evidence type="ECO:0000256" key="3">
    <source>
        <dbReference type="ARBA" id="ARBA00023163"/>
    </source>
</evidence>
<dbReference type="GO" id="GO:0045892">
    <property type="term" value="P:negative regulation of DNA-templated transcription"/>
    <property type="evidence" value="ECO:0007669"/>
    <property type="project" value="TreeGrafter"/>
</dbReference>
<dbReference type="Proteomes" id="UP000198531">
    <property type="component" value="Unassembled WGS sequence"/>
</dbReference>
<evidence type="ECO:0000256" key="2">
    <source>
        <dbReference type="ARBA" id="ARBA00023125"/>
    </source>
</evidence>